<dbReference type="Proteomes" id="UP000266841">
    <property type="component" value="Unassembled WGS sequence"/>
</dbReference>
<evidence type="ECO:0000256" key="1">
    <source>
        <dbReference type="SAM" id="Phobius"/>
    </source>
</evidence>
<sequence>MTVPGGQSLPPGFGGLMNSPPSDPLLLGLSCVAALSLLYLLLVFRPRTKGGSTAPPVVTSSPVSKLPVIGDNRGVRDESGEACAEVLRRLWPGVHRT</sequence>
<keyword evidence="1" id="KW-0472">Membrane</keyword>
<protein>
    <submittedName>
        <fullName evidence="2">Uncharacterized protein</fullName>
    </submittedName>
</protein>
<name>K0T2X2_THAOC</name>
<organism evidence="2 3">
    <name type="scientific">Thalassiosira oceanica</name>
    <name type="common">Marine diatom</name>
    <dbReference type="NCBI Taxonomy" id="159749"/>
    <lineage>
        <taxon>Eukaryota</taxon>
        <taxon>Sar</taxon>
        <taxon>Stramenopiles</taxon>
        <taxon>Ochrophyta</taxon>
        <taxon>Bacillariophyta</taxon>
        <taxon>Coscinodiscophyceae</taxon>
        <taxon>Thalassiosirophycidae</taxon>
        <taxon>Thalassiosirales</taxon>
        <taxon>Thalassiosiraceae</taxon>
        <taxon>Thalassiosira</taxon>
    </lineage>
</organism>
<gene>
    <name evidence="2" type="ORF">THAOC_14481</name>
</gene>
<keyword evidence="3" id="KW-1185">Reference proteome</keyword>
<comment type="caution">
    <text evidence="2">The sequence shown here is derived from an EMBL/GenBank/DDBJ whole genome shotgun (WGS) entry which is preliminary data.</text>
</comment>
<dbReference type="EMBL" id="AGNL01016917">
    <property type="protein sequence ID" value="EJK64752.1"/>
    <property type="molecule type" value="Genomic_DNA"/>
</dbReference>
<evidence type="ECO:0000313" key="3">
    <source>
        <dbReference type="Proteomes" id="UP000266841"/>
    </source>
</evidence>
<feature type="transmembrane region" description="Helical" evidence="1">
    <location>
        <begin position="25"/>
        <end position="44"/>
    </location>
</feature>
<feature type="non-terminal residue" evidence="2">
    <location>
        <position position="97"/>
    </location>
</feature>
<reference evidence="2 3" key="1">
    <citation type="journal article" date="2012" name="Genome Biol.">
        <title>Genome and low-iron response of an oceanic diatom adapted to chronic iron limitation.</title>
        <authorList>
            <person name="Lommer M."/>
            <person name="Specht M."/>
            <person name="Roy A.S."/>
            <person name="Kraemer L."/>
            <person name="Andreson R."/>
            <person name="Gutowska M.A."/>
            <person name="Wolf J."/>
            <person name="Bergner S.V."/>
            <person name="Schilhabel M.B."/>
            <person name="Klostermeier U.C."/>
            <person name="Beiko R.G."/>
            <person name="Rosenstiel P."/>
            <person name="Hippler M."/>
            <person name="Laroche J."/>
        </authorList>
    </citation>
    <scope>NUCLEOTIDE SEQUENCE [LARGE SCALE GENOMIC DNA]</scope>
    <source>
        <strain evidence="2 3">CCMP1005</strain>
    </source>
</reference>
<keyword evidence="1" id="KW-0812">Transmembrane</keyword>
<accession>K0T2X2</accession>
<keyword evidence="1" id="KW-1133">Transmembrane helix</keyword>
<dbReference type="AlphaFoldDB" id="K0T2X2"/>
<proteinExistence type="predicted"/>
<evidence type="ECO:0000313" key="2">
    <source>
        <dbReference type="EMBL" id="EJK64752.1"/>
    </source>
</evidence>